<dbReference type="AlphaFoldDB" id="A0A3Q9C7Q3"/>
<dbReference type="KEGG" id="saqu:EJC51_46745"/>
<proteinExistence type="predicted"/>
<dbReference type="RefSeq" id="WP_126276675.1">
    <property type="nucleotide sequence ID" value="NZ_CP034463.1"/>
</dbReference>
<name>A0A3Q9C7Q3_9ACTN</name>
<accession>A0A3Q9C7Q3</accession>
<dbReference type="EMBL" id="CP034463">
    <property type="protein sequence ID" value="AZP22877.1"/>
    <property type="molecule type" value="Genomic_DNA"/>
</dbReference>
<protein>
    <submittedName>
        <fullName evidence="1">Uncharacterized protein</fullName>
    </submittedName>
</protein>
<sequence length="114" mass="12677">MDGLREGADRIQAELAVAEQEQQEWVIARRRVDAGCHITESLDSVTKAVGKHRHTVHKWVPCIASPRWKGNPLRASSHPVLDLARVVLQVFSPILSGLIEAELRPQGQEQTDKG</sequence>
<keyword evidence="2" id="KW-1185">Reference proteome</keyword>
<evidence type="ECO:0000313" key="1">
    <source>
        <dbReference type="EMBL" id="AZP22877.1"/>
    </source>
</evidence>
<reference evidence="1 2" key="1">
    <citation type="submission" date="2018-12" db="EMBL/GenBank/DDBJ databases">
        <authorList>
            <person name="Li K."/>
        </authorList>
    </citation>
    <scope>NUCLEOTIDE SEQUENCE [LARGE SCALE GENOMIC DNA]</scope>
    <source>
        <strain evidence="2">CR22</strain>
    </source>
</reference>
<evidence type="ECO:0000313" key="2">
    <source>
        <dbReference type="Proteomes" id="UP000280197"/>
    </source>
</evidence>
<dbReference type="Proteomes" id="UP000280197">
    <property type="component" value="Chromosome"/>
</dbReference>
<gene>
    <name evidence="1" type="ORF">EJC51_46745</name>
</gene>
<organism evidence="1 2">
    <name type="scientific">Streptomyces aquilus</name>
    <dbReference type="NCBI Taxonomy" id="2548456"/>
    <lineage>
        <taxon>Bacteria</taxon>
        <taxon>Bacillati</taxon>
        <taxon>Actinomycetota</taxon>
        <taxon>Actinomycetes</taxon>
        <taxon>Kitasatosporales</taxon>
        <taxon>Streptomycetaceae</taxon>
        <taxon>Streptomyces</taxon>
    </lineage>
</organism>